<dbReference type="PANTHER" id="PTHR12835:SF5">
    <property type="entry name" value="BIOTIN--PROTEIN LIGASE"/>
    <property type="match status" value="1"/>
</dbReference>
<dbReference type="InterPro" id="IPR013196">
    <property type="entry name" value="HTH_11"/>
</dbReference>
<keyword evidence="6" id="KW-0804">Transcription</keyword>
<dbReference type="KEGG" id="puo:RZN69_21530"/>
<feature type="binding site" evidence="6">
    <location>
        <begin position="94"/>
        <end position="96"/>
    </location>
    <ligand>
        <name>biotin</name>
        <dbReference type="ChEBI" id="CHEBI:57586"/>
    </ligand>
</feature>
<dbReference type="InterPro" id="IPR003142">
    <property type="entry name" value="BPL_C"/>
</dbReference>
<dbReference type="SUPFAM" id="SSF55681">
    <property type="entry name" value="Class II aaRS and biotin synthetases"/>
    <property type="match status" value="1"/>
</dbReference>
<comment type="similarity">
    <text evidence="6">Belongs to the biotin--protein ligase family.</text>
</comment>
<keyword evidence="4 6" id="KW-0092">Biotin</keyword>
<dbReference type="Gene3D" id="3.30.930.10">
    <property type="entry name" value="Bira Bifunctional Protein, Domain 2"/>
    <property type="match status" value="1"/>
</dbReference>
<comment type="catalytic activity">
    <reaction evidence="5 6">
        <text>biotin + L-lysyl-[protein] + ATP = N(6)-biotinyl-L-lysyl-[protein] + AMP + diphosphate + H(+)</text>
        <dbReference type="Rhea" id="RHEA:11756"/>
        <dbReference type="Rhea" id="RHEA-COMP:9752"/>
        <dbReference type="Rhea" id="RHEA-COMP:10505"/>
        <dbReference type="ChEBI" id="CHEBI:15378"/>
        <dbReference type="ChEBI" id="CHEBI:29969"/>
        <dbReference type="ChEBI" id="CHEBI:30616"/>
        <dbReference type="ChEBI" id="CHEBI:33019"/>
        <dbReference type="ChEBI" id="CHEBI:57586"/>
        <dbReference type="ChEBI" id="CHEBI:83144"/>
        <dbReference type="ChEBI" id="CHEBI:456215"/>
        <dbReference type="EC" id="6.3.4.15"/>
    </reaction>
</comment>
<dbReference type="Pfam" id="PF03099">
    <property type="entry name" value="BPL_LplA_LipB"/>
    <property type="match status" value="1"/>
</dbReference>
<evidence type="ECO:0000259" key="7">
    <source>
        <dbReference type="PROSITE" id="PS51733"/>
    </source>
</evidence>
<dbReference type="Proteomes" id="UP001304300">
    <property type="component" value="Chromosome"/>
</dbReference>
<dbReference type="PROSITE" id="PS51733">
    <property type="entry name" value="BPL_LPL_CATALYTIC"/>
    <property type="match status" value="1"/>
</dbReference>
<dbReference type="CDD" id="cd16442">
    <property type="entry name" value="BPL"/>
    <property type="match status" value="1"/>
</dbReference>
<dbReference type="RefSeq" id="WP_317833629.1">
    <property type="nucleotide sequence ID" value="NZ_CP136920.1"/>
</dbReference>
<dbReference type="GO" id="GO:0006355">
    <property type="term" value="P:regulation of DNA-templated transcription"/>
    <property type="evidence" value="ECO:0007669"/>
    <property type="project" value="UniProtKB-UniRule"/>
</dbReference>
<evidence type="ECO:0000256" key="5">
    <source>
        <dbReference type="ARBA" id="ARBA00047846"/>
    </source>
</evidence>
<feature type="binding site" evidence="6">
    <location>
        <position position="189"/>
    </location>
    <ligand>
        <name>biotin</name>
        <dbReference type="ChEBI" id="CHEBI:57586"/>
    </ligand>
</feature>
<dbReference type="Pfam" id="PF08279">
    <property type="entry name" value="HTH_11"/>
    <property type="match status" value="1"/>
</dbReference>
<feature type="domain" description="BPL/LPL catalytic" evidence="7">
    <location>
        <begin position="68"/>
        <end position="262"/>
    </location>
</feature>
<dbReference type="EMBL" id="CP136920">
    <property type="protein sequence ID" value="WOO41211.1"/>
    <property type="molecule type" value="Genomic_DNA"/>
</dbReference>
<feature type="DNA-binding region" description="H-T-H motif" evidence="6">
    <location>
        <begin position="23"/>
        <end position="42"/>
    </location>
</feature>
<protein>
    <recommendedName>
        <fullName evidence="6">Bifunctional ligase/repressor BirA</fullName>
    </recommendedName>
    <alternativeName>
        <fullName evidence="6">Biotin--[acetyl-CoA-carboxylase] ligase</fullName>
        <ecNumber evidence="6">6.3.4.15</ecNumber>
    </alternativeName>
    <alternativeName>
        <fullName evidence="6">Biotin--protein ligase</fullName>
    </alternativeName>
    <alternativeName>
        <fullName evidence="6">Biotin-[acetyl-CoA carboxylase] synthetase</fullName>
    </alternativeName>
</protein>
<evidence type="ECO:0000256" key="4">
    <source>
        <dbReference type="ARBA" id="ARBA00023267"/>
    </source>
</evidence>
<keyword evidence="1 6" id="KW-0436">Ligase</keyword>
<comment type="function">
    <text evidence="6">Acts both as a biotin--[acetyl-CoA-carboxylase] ligase and a repressor.</text>
</comment>
<dbReference type="InterPro" id="IPR008988">
    <property type="entry name" value="Transcriptional_repressor_C"/>
</dbReference>
<sequence length="335" mass="37144">MSEDINIAIVAALIDAQPGYLSGSSLADSLELSRVSIKAHMDQLKNEGLRIEAIRNRGYRLISLPESLHPSVLEAMLRHERVTADFRFYKSIDSTNTEAERALADGCPTPLVIAAGHQTKGRGRLGREWFSEDPGNIYMSFVFRPHLAPSRMQRFTLWMGLELCAELHDQFDAPLMLKWPNDLVANGKKVAGILTEARIDSDQTRDLVLGCGININSNMDNWPEEIRQRATTLSQLKGTALDINQLGAALIRRGLNAYDAFVDGSYEKDFDSRWHRFNALEGQTVTITDHHGDHIGTIEGIDEAGALLMRDKSGITKTYQAGDVTLSGGLKPWVA</sequence>
<dbReference type="InterPro" id="IPR036390">
    <property type="entry name" value="WH_DNA-bd_sf"/>
</dbReference>
<dbReference type="GO" id="GO:0005524">
    <property type="term" value="F:ATP binding"/>
    <property type="evidence" value="ECO:0007669"/>
    <property type="project" value="UniProtKB-UniRule"/>
</dbReference>
<keyword evidence="9" id="KW-1185">Reference proteome</keyword>
<dbReference type="GO" id="GO:0005737">
    <property type="term" value="C:cytoplasm"/>
    <property type="evidence" value="ECO:0007669"/>
    <property type="project" value="TreeGrafter"/>
</dbReference>
<dbReference type="SUPFAM" id="SSF46785">
    <property type="entry name" value="Winged helix' DNA-binding domain"/>
    <property type="match status" value="1"/>
</dbReference>
<dbReference type="Gene3D" id="1.10.10.10">
    <property type="entry name" value="Winged helix-like DNA-binding domain superfamily/Winged helix DNA-binding domain"/>
    <property type="match status" value="1"/>
</dbReference>
<dbReference type="HAMAP" id="MF_00978">
    <property type="entry name" value="Bifunct_BirA"/>
    <property type="match status" value="1"/>
</dbReference>
<proteinExistence type="inferred from homology"/>
<dbReference type="InterPro" id="IPR004143">
    <property type="entry name" value="BPL_LPL_catalytic"/>
</dbReference>
<keyword evidence="3 6" id="KW-0067">ATP-binding</keyword>
<evidence type="ECO:0000256" key="1">
    <source>
        <dbReference type="ARBA" id="ARBA00022598"/>
    </source>
</evidence>
<dbReference type="GO" id="GO:0003677">
    <property type="term" value="F:DNA binding"/>
    <property type="evidence" value="ECO:0007669"/>
    <property type="project" value="UniProtKB-UniRule"/>
</dbReference>
<keyword evidence="6" id="KW-0678">Repressor</keyword>
<keyword evidence="2 6" id="KW-0547">Nucleotide-binding</keyword>
<organism evidence="8 9">
    <name type="scientific">Rubellicoccus peritrichatus</name>
    <dbReference type="NCBI Taxonomy" id="3080537"/>
    <lineage>
        <taxon>Bacteria</taxon>
        <taxon>Pseudomonadati</taxon>
        <taxon>Verrucomicrobiota</taxon>
        <taxon>Opitutia</taxon>
        <taxon>Puniceicoccales</taxon>
        <taxon>Cerasicoccaceae</taxon>
        <taxon>Rubellicoccus</taxon>
    </lineage>
</organism>
<feature type="binding site" evidence="6">
    <location>
        <begin position="122"/>
        <end position="124"/>
    </location>
    <ligand>
        <name>biotin</name>
        <dbReference type="ChEBI" id="CHEBI:57586"/>
    </ligand>
</feature>
<dbReference type="Gene3D" id="2.30.30.100">
    <property type="match status" value="1"/>
</dbReference>
<reference evidence="8 9" key="1">
    <citation type="submission" date="2023-10" db="EMBL/GenBank/DDBJ databases">
        <title>Rubellicoccus peritrichatus gen. nov., sp. nov., isolated from an algae of coral reef tank.</title>
        <authorList>
            <person name="Luo J."/>
        </authorList>
    </citation>
    <scope>NUCLEOTIDE SEQUENCE [LARGE SCALE GENOMIC DNA]</scope>
    <source>
        <strain evidence="8 9">CR14</strain>
    </source>
</reference>
<keyword evidence="6" id="KW-0238">DNA-binding</keyword>
<evidence type="ECO:0000256" key="6">
    <source>
        <dbReference type="HAMAP-Rule" id="MF_00978"/>
    </source>
</evidence>
<evidence type="ECO:0000313" key="8">
    <source>
        <dbReference type="EMBL" id="WOO41211.1"/>
    </source>
</evidence>
<evidence type="ECO:0000256" key="3">
    <source>
        <dbReference type="ARBA" id="ARBA00022840"/>
    </source>
</evidence>
<evidence type="ECO:0000256" key="2">
    <source>
        <dbReference type="ARBA" id="ARBA00022741"/>
    </source>
</evidence>
<dbReference type="InterPro" id="IPR036388">
    <property type="entry name" value="WH-like_DNA-bd_sf"/>
</dbReference>
<dbReference type="InterPro" id="IPR004408">
    <property type="entry name" value="Biotin_CoA_COase_ligase"/>
</dbReference>
<dbReference type="InterPro" id="IPR030855">
    <property type="entry name" value="Bifunct_BirA"/>
</dbReference>
<accession>A0AAQ3L8T7</accession>
<keyword evidence="6" id="KW-0805">Transcription regulation</keyword>
<dbReference type="GO" id="GO:0004077">
    <property type="term" value="F:biotin--[biotin carboxyl-carrier protein] ligase activity"/>
    <property type="evidence" value="ECO:0007669"/>
    <property type="project" value="UniProtKB-UniRule"/>
</dbReference>
<dbReference type="SUPFAM" id="SSF50037">
    <property type="entry name" value="C-terminal domain of transcriptional repressors"/>
    <property type="match status" value="1"/>
</dbReference>
<dbReference type="AlphaFoldDB" id="A0AAQ3L8T7"/>
<dbReference type="Pfam" id="PF02237">
    <property type="entry name" value="BPL_C"/>
    <property type="match status" value="1"/>
</dbReference>
<dbReference type="PANTHER" id="PTHR12835">
    <property type="entry name" value="BIOTIN PROTEIN LIGASE"/>
    <property type="match status" value="1"/>
</dbReference>
<dbReference type="InterPro" id="IPR045864">
    <property type="entry name" value="aa-tRNA-synth_II/BPL/LPL"/>
</dbReference>
<dbReference type="NCBIfam" id="TIGR00121">
    <property type="entry name" value="birA_ligase"/>
    <property type="match status" value="1"/>
</dbReference>
<gene>
    <name evidence="6" type="primary">birA</name>
    <name evidence="8" type="ORF">RZN69_21530</name>
</gene>
<evidence type="ECO:0000313" key="9">
    <source>
        <dbReference type="Proteomes" id="UP001304300"/>
    </source>
</evidence>
<feature type="binding site" evidence="6">
    <location>
        <position position="118"/>
    </location>
    <ligand>
        <name>biotin</name>
        <dbReference type="ChEBI" id="CHEBI:57586"/>
    </ligand>
</feature>
<dbReference type="EC" id="6.3.4.15" evidence="6"/>
<name>A0AAQ3L8T7_9BACT</name>